<evidence type="ECO:0000256" key="5">
    <source>
        <dbReference type="ARBA" id="ARBA00022723"/>
    </source>
</evidence>
<organism evidence="11 12">
    <name type="scientific">Halarsenatibacter silvermanii</name>
    <dbReference type="NCBI Taxonomy" id="321763"/>
    <lineage>
        <taxon>Bacteria</taxon>
        <taxon>Bacillati</taxon>
        <taxon>Bacillota</taxon>
        <taxon>Clostridia</taxon>
        <taxon>Halanaerobiales</taxon>
        <taxon>Halarsenatibacteraceae</taxon>
        <taxon>Halarsenatibacter</taxon>
    </lineage>
</organism>
<dbReference type="GO" id="GO:0005524">
    <property type="term" value="F:ATP binding"/>
    <property type="evidence" value="ECO:0007669"/>
    <property type="project" value="InterPro"/>
</dbReference>
<keyword evidence="3" id="KW-0963">Cytoplasm</keyword>
<dbReference type="PRINTS" id="PR00476">
    <property type="entry name" value="PHFRCTKINASE"/>
</dbReference>
<dbReference type="GO" id="GO:0005945">
    <property type="term" value="C:6-phosphofructokinase complex"/>
    <property type="evidence" value="ECO:0007669"/>
    <property type="project" value="TreeGrafter"/>
</dbReference>
<dbReference type="GO" id="GO:0042802">
    <property type="term" value="F:identical protein binding"/>
    <property type="evidence" value="ECO:0007669"/>
    <property type="project" value="TreeGrafter"/>
</dbReference>
<keyword evidence="6 11" id="KW-0418">Kinase</keyword>
<dbReference type="STRING" id="321763.SAMN04488692_11083"/>
<dbReference type="Gene3D" id="3.40.50.460">
    <property type="entry name" value="Phosphofructokinase domain"/>
    <property type="match status" value="1"/>
</dbReference>
<comment type="pathway">
    <text evidence="2">Carbohydrate degradation; glycolysis; D-glyceraldehyde 3-phosphate and glycerone phosphate from D-glucose: step 3/4.</text>
</comment>
<dbReference type="GO" id="GO:0046872">
    <property type="term" value="F:metal ion binding"/>
    <property type="evidence" value="ECO:0007669"/>
    <property type="project" value="UniProtKB-KW"/>
</dbReference>
<evidence type="ECO:0000313" key="11">
    <source>
        <dbReference type="EMBL" id="SDL86130.1"/>
    </source>
</evidence>
<reference evidence="11 12" key="1">
    <citation type="submission" date="2016-10" db="EMBL/GenBank/DDBJ databases">
        <authorList>
            <person name="de Groot N.N."/>
        </authorList>
    </citation>
    <scope>NUCLEOTIDE SEQUENCE [LARGE SCALE GENOMIC DNA]</scope>
    <source>
        <strain evidence="11 12">SLAS-1</strain>
    </source>
</reference>
<dbReference type="NCBIfam" id="NF002872">
    <property type="entry name" value="PRK03202.1"/>
    <property type="match status" value="1"/>
</dbReference>
<dbReference type="PIRSF" id="PIRSF000532">
    <property type="entry name" value="ATP_PFK_prok"/>
    <property type="match status" value="1"/>
</dbReference>
<dbReference type="GO" id="GO:0030388">
    <property type="term" value="P:fructose 1,6-bisphosphate metabolic process"/>
    <property type="evidence" value="ECO:0007669"/>
    <property type="project" value="TreeGrafter"/>
</dbReference>
<dbReference type="Gene3D" id="3.40.50.450">
    <property type="match status" value="1"/>
</dbReference>
<evidence type="ECO:0000256" key="7">
    <source>
        <dbReference type="ARBA" id="ARBA00022842"/>
    </source>
</evidence>
<dbReference type="Pfam" id="PF00365">
    <property type="entry name" value="PFK"/>
    <property type="match status" value="1"/>
</dbReference>
<keyword evidence="5" id="KW-0479">Metal-binding</keyword>
<evidence type="ECO:0000313" key="12">
    <source>
        <dbReference type="Proteomes" id="UP000199476"/>
    </source>
</evidence>
<protein>
    <submittedName>
        <fullName evidence="11">Pyrophosphate-dependent phosphofructokinase</fullName>
    </submittedName>
</protein>
<evidence type="ECO:0000256" key="8">
    <source>
        <dbReference type="ARBA" id="ARBA00023152"/>
    </source>
</evidence>
<dbReference type="OrthoDB" id="9802503at2"/>
<evidence type="ECO:0000256" key="3">
    <source>
        <dbReference type="ARBA" id="ARBA00022490"/>
    </source>
</evidence>
<keyword evidence="12" id="KW-1185">Reference proteome</keyword>
<dbReference type="InterPro" id="IPR012003">
    <property type="entry name" value="ATP_PFK_prok-type"/>
</dbReference>
<keyword evidence="8" id="KW-0324">Glycolysis</keyword>
<dbReference type="GO" id="GO:0016208">
    <property type="term" value="F:AMP binding"/>
    <property type="evidence" value="ECO:0007669"/>
    <property type="project" value="TreeGrafter"/>
</dbReference>
<dbReference type="SUPFAM" id="SSF53784">
    <property type="entry name" value="Phosphofructokinase"/>
    <property type="match status" value="1"/>
</dbReference>
<dbReference type="GO" id="GO:0003872">
    <property type="term" value="F:6-phosphofructokinase activity"/>
    <property type="evidence" value="ECO:0007669"/>
    <property type="project" value="InterPro"/>
</dbReference>
<dbReference type="RefSeq" id="WP_089760063.1">
    <property type="nucleotide sequence ID" value="NZ_FNGO01000010.1"/>
</dbReference>
<dbReference type="GO" id="GO:0061621">
    <property type="term" value="P:canonical glycolysis"/>
    <property type="evidence" value="ECO:0007669"/>
    <property type="project" value="TreeGrafter"/>
</dbReference>
<evidence type="ECO:0000256" key="4">
    <source>
        <dbReference type="ARBA" id="ARBA00022679"/>
    </source>
</evidence>
<evidence type="ECO:0000256" key="2">
    <source>
        <dbReference type="ARBA" id="ARBA00004679"/>
    </source>
</evidence>
<proteinExistence type="inferred from homology"/>
<evidence type="ECO:0000256" key="1">
    <source>
        <dbReference type="ARBA" id="ARBA00001946"/>
    </source>
</evidence>
<evidence type="ECO:0000256" key="6">
    <source>
        <dbReference type="ARBA" id="ARBA00022777"/>
    </source>
</evidence>
<dbReference type="PANTHER" id="PTHR13697">
    <property type="entry name" value="PHOSPHOFRUCTOKINASE"/>
    <property type="match status" value="1"/>
</dbReference>
<evidence type="ECO:0000259" key="10">
    <source>
        <dbReference type="Pfam" id="PF00365"/>
    </source>
</evidence>
<dbReference type="UniPathway" id="UPA00109">
    <property type="reaction ID" value="UER00182"/>
</dbReference>
<keyword evidence="4" id="KW-0808">Transferase</keyword>
<accession>A0A1G9NID4</accession>
<name>A0A1G9NID4_9FIRM</name>
<dbReference type="AlphaFoldDB" id="A0A1G9NID4"/>
<dbReference type="Proteomes" id="UP000199476">
    <property type="component" value="Unassembled WGS sequence"/>
</dbReference>
<comment type="similarity">
    <text evidence="9">Belongs to the phosphofructokinase type A (PFKA) family.</text>
</comment>
<dbReference type="InterPro" id="IPR022953">
    <property type="entry name" value="ATP_PFK"/>
</dbReference>
<dbReference type="PANTHER" id="PTHR13697:SF52">
    <property type="entry name" value="ATP-DEPENDENT 6-PHOSPHOFRUCTOKINASE 3"/>
    <property type="match status" value="1"/>
</dbReference>
<sequence length="336" mass="37491">MKIGILTGGGDCGGLNAVIKSIVWKGINEYGHEFIGFEDGWKGAVENIARPLEIDDVIDIMPEGGTMLGSSRTNPFNPRHGPEKVEETFEEQDLDAMIVIGGDDTLGAADKFYERGLNVVGVPKTMDNDLRCTDMTFGFMSAIQAATDHLDRLRTTACSHHRVIIYEIFGRYAGWAGDADFIMIPEKEYSIDDVCHYLEKRREKGKEYALVVVAEGATTTEMEEMMAQDEETDEYGHVVLGGIGDYLAEEIEEKMDWETRYIQPRHIVRGGSPTAYDRVLSSRYGLMAIDLVEEENFGKMPALQGQDIVPVDLSEAVAEIKQVPLDFYEDAEYLFG</sequence>
<dbReference type="GO" id="GO:0048029">
    <property type="term" value="F:monosaccharide binding"/>
    <property type="evidence" value="ECO:0007669"/>
    <property type="project" value="TreeGrafter"/>
</dbReference>
<dbReference type="GO" id="GO:0070095">
    <property type="term" value="F:fructose-6-phosphate binding"/>
    <property type="evidence" value="ECO:0007669"/>
    <property type="project" value="TreeGrafter"/>
</dbReference>
<dbReference type="EMBL" id="FNGO01000010">
    <property type="protein sequence ID" value="SDL86130.1"/>
    <property type="molecule type" value="Genomic_DNA"/>
</dbReference>
<dbReference type="InterPro" id="IPR035966">
    <property type="entry name" value="PKF_sf"/>
</dbReference>
<keyword evidence="7" id="KW-0460">Magnesium</keyword>
<dbReference type="InterPro" id="IPR000023">
    <property type="entry name" value="Phosphofructokinase_dom"/>
</dbReference>
<evidence type="ECO:0000256" key="9">
    <source>
        <dbReference type="ARBA" id="ARBA00038478"/>
    </source>
</evidence>
<dbReference type="GO" id="GO:0006002">
    <property type="term" value="P:fructose 6-phosphate metabolic process"/>
    <property type="evidence" value="ECO:0007669"/>
    <property type="project" value="InterPro"/>
</dbReference>
<feature type="domain" description="Phosphofructokinase" evidence="10">
    <location>
        <begin position="2"/>
        <end position="291"/>
    </location>
</feature>
<gene>
    <name evidence="11" type="ORF">SAMN04488692_11083</name>
</gene>
<comment type="cofactor">
    <cofactor evidence="1">
        <name>Mg(2+)</name>
        <dbReference type="ChEBI" id="CHEBI:18420"/>
    </cofactor>
</comment>